<accession>A0A8L8KBC2</accession>
<reference evidence="6" key="1">
    <citation type="submission" date="2019-09" db="UniProtKB">
        <authorList>
            <consortium name="WormBaseParasite"/>
        </authorList>
    </citation>
    <scope>IDENTIFICATION</scope>
</reference>
<dbReference type="WBParaSite" id="HPBE_0001340601-mRNA-1">
    <property type="protein sequence ID" value="HPBE_0001340601-mRNA-1"/>
    <property type="gene ID" value="HPBE_0001340601"/>
</dbReference>
<dbReference type="InterPro" id="IPR002048">
    <property type="entry name" value="EF_hand_dom"/>
</dbReference>
<keyword evidence="1" id="KW-0479">Metal-binding</keyword>
<dbReference type="PROSITE" id="PS50222">
    <property type="entry name" value="EF_HAND_2"/>
    <property type="match status" value="2"/>
</dbReference>
<organism evidence="5 6">
    <name type="scientific">Heligmosomoides polygyrus</name>
    <name type="common">Parasitic roundworm</name>
    <dbReference type="NCBI Taxonomy" id="6339"/>
    <lineage>
        <taxon>Eukaryota</taxon>
        <taxon>Metazoa</taxon>
        <taxon>Ecdysozoa</taxon>
        <taxon>Nematoda</taxon>
        <taxon>Chromadorea</taxon>
        <taxon>Rhabditida</taxon>
        <taxon>Rhabditina</taxon>
        <taxon>Rhabditomorpha</taxon>
        <taxon>Strongyloidea</taxon>
        <taxon>Heligmosomidae</taxon>
        <taxon>Heligmosomoides</taxon>
    </lineage>
</organism>
<dbReference type="GO" id="GO:0005509">
    <property type="term" value="F:calcium ion binding"/>
    <property type="evidence" value="ECO:0007669"/>
    <property type="project" value="InterPro"/>
</dbReference>
<keyword evidence="5" id="KW-1185">Reference proteome</keyword>
<dbReference type="Proteomes" id="UP000050761">
    <property type="component" value="Unassembled WGS sequence"/>
</dbReference>
<dbReference type="SUPFAM" id="SSF47473">
    <property type="entry name" value="EF-hand"/>
    <property type="match status" value="1"/>
</dbReference>
<sequence length="199" mass="22756">LREDNEVTTGVRQGCVLSPLLFNIALDYVLRRTTAERTHPQQIGSKTPSKGSTTIEAINLKLGSTPLLPALDGYTEEYRQVFNMDATALDELETAIWNLGHEQTRDELDKIIDNVDQRGNHQINFDELSVVMRRVFDRSESTVISKKDFQCISREPGDITDNQIIDEIFLEVEADGNCWMEYDEFSDMVKNYMTDDDIN</sequence>
<protein>
    <submittedName>
        <fullName evidence="6">Calmodulin</fullName>
    </submittedName>
</protein>
<dbReference type="FunFam" id="1.10.238.10:FF:000336">
    <property type="entry name" value="HLH domain-containing protein"/>
    <property type="match status" value="1"/>
</dbReference>
<evidence type="ECO:0000256" key="1">
    <source>
        <dbReference type="ARBA" id="ARBA00022723"/>
    </source>
</evidence>
<feature type="domain" description="EF-hand" evidence="4">
    <location>
        <begin position="103"/>
        <end position="138"/>
    </location>
</feature>
<dbReference type="SMART" id="SM00054">
    <property type="entry name" value="EFh"/>
    <property type="match status" value="2"/>
</dbReference>
<dbReference type="InterPro" id="IPR011992">
    <property type="entry name" value="EF-hand-dom_pair"/>
</dbReference>
<keyword evidence="2" id="KW-0677">Repeat</keyword>
<proteinExistence type="predicted"/>
<dbReference type="AlphaFoldDB" id="A0A8L8KBC2"/>
<evidence type="ECO:0000313" key="6">
    <source>
        <dbReference type="WBParaSite" id="HPBE_0001340601-mRNA-1"/>
    </source>
</evidence>
<evidence type="ECO:0000313" key="5">
    <source>
        <dbReference type="Proteomes" id="UP000050761"/>
    </source>
</evidence>
<evidence type="ECO:0000256" key="2">
    <source>
        <dbReference type="ARBA" id="ARBA00022737"/>
    </source>
</evidence>
<name>A0A8L8KBC2_HELPZ</name>
<dbReference type="Gene3D" id="1.10.238.10">
    <property type="entry name" value="EF-hand"/>
    <property type="match status" value="2"/>
</dbReference>
<feature type="domain" description="EF-hand" evidence="4">
    <location>
        <begin position="160"/>
        <end position="195"/>
    </location>
</feature>
<keyword evidence="3" id="KW-0106">Calcium</keyword>
<evidence type="ECO:0000259" key="4">
    <source>
        <dbReference type="PROSITE" id="PS50222"/>
    </source>
</evidence>
<evidence type="ECO:0000256" key="3">
    <source>
        <dbReference type="ARBA" id="ARBA00022837"/>
    </source>
</evidence>